<name>A0A1J5PZV5_9ZZZZ</name>
<feature type="domain" description="S1-like" evidence="1">
    <location>
        <begin position="176"/>
        <end position="219"/>
    </location>
</feature>
<dbReference type="EMBL" id="MLJW01001729">
    <property type="protein sequence ID" value="OIQ76958.1"/>
    <property type="molecule type" value="Genomic_DNA"/>
</dbReference>
<organism evidence="2">
    <name type="scientific">mine drainage metagenome</name>
    <dbReference type="NCBI Taxonomy" id="410659"/>
    <lineage>
        <taxon>unclassified sequences</taxon>
        <taxon>metagenomes</taxon>
        <taxon>ecological metagenomes</taxon>
    </lineage>
</organism>
<evidence type="ECO:0000313" key="2">
    <source>
        <dbReference type="EMBL" id="OIQ76958.1"/>
    </source>
</evidence>
<accession>A0A1J5PZV5</accession>
<dbReference type="AlphaFoldDB" id="A0A1J5PZV5"/>
<dbReference type="InterPro" id="IPR006196">
    <property type="entry name" value="RNA-binding_domain_S1_IF1"/>
</dbReference>
<comment type="caution">
    <text evidence="2">The sequence shown here is derived from an EMBL/GenBank/DDBJ whole genome shotgun (WGS) entry which is preliminary data.</text>
</comment>
<proteinExistence type="predicted"/>
<sequence>MVGIGCHVQGDFHRLGKALKAAIVAAGFRQLVQPALGILDLRARRKVDRGVKGDVDHVFADPDQIAAKGQFIDCPPIILGVDDGGGFGGEAGEVLANRHAADVGFGRQKRLQRDRGCDLAHPDQAAGRLVNSLVDRFEEMLGFEKVRYPVKRIVVDQDRAQQALFRLDIVRCAPVDRNPRVRGELENVRRIKWGHGDRVFLEFWRMRGTDKAPVLWKAEARARRLCTVH</sequence>
<dbReference type="GO" id="GO:0003743">
    <property type="term" value="F:translation initiation factor activity"/>
    <property type="evidence" value="ECO:0007669"/>
    <property type="project" value="InterPro"/>
</dbReference>
<reference evidence="2" key="1">
    <citation type="submission" date="2016-10" db="EMBL/GenBank/DDBJ databases">
        <title>Sequence of Gallionella enrichment culture.</title>
        <authorList>
            <person name="Poehlein A."/>
            <person name="Muehling M."/>
            <person name="Daniel R."/>
        </authorList>
    </citation>
    <scope>NUCLEOTIDE SEQUENCE</scope>
</reference>
<evidence type="ECO:0000259" key="1">
    <source>
        <dbReference type="PROSITE" id="PS50832"/>
    </source>
</evidence>
<protein>
    <recommendedName>
        <fullName evidence="1">S1-like domain-containing protein</fullName>
    </recommendedName>
</protein>
<dbReference type="GO" id="GO:0003723">
    <property type="term" value="F:RNA binding"/>
    <property type="evidence" value="ECO:0007669"/>
    <property type="project" value="InterPro"/>
</dbReference>
<dbReference type="PROSITE" id="PS50832">
    <property type="entry name" value="S1_IF1_TYPE"/>
    <property type="match status" value="1"/>
</dbReference>
<gene>
    <name evidence="2" type="ORF">GALL_413520</name>
</gene>